<accession>A0A9P8NZ17</accession>
<dbReference type="OrthoDB" id="289913at2759"/>
<evidence type="ECO:0000313" key="6">
    <source>
        <dbReference type="Proteomes" id="UP000769157"/>
    </source>
</evidence>
<dbReference type="GO" id="GO:0008270">
    <property type="term" value="F:zinc ion binding"/>
    <property type="evidence" value="ECO:0007669"/>
    <property type="project" value="UniProtKB-KW"/>
</dbReference>
<dbReference type="GO" id="GO:0034058">
    <property type="term" value="P:endosomal vesicle fusion"/>
    <property type="evidence" value="ECO:0007669"/>
    <property type="project" value="TreeGrafter"/>
</dbReference>
<dbReference type="InterPro" id="IPR015943">
    <property type="entry name" value="WD40/YVTN_repeat-like_dom_sf"/>
</dbReference>
<dbReference type="SMART" id="SM00320">
    <property type="entry name" value="WD40"/>
    <property type="match status" value="2"/>
</dbReference>
<dbReference type="PANTHER" id="PTHR12616">
    <property type="entry name" value="VACUOLAR PROTEIN SORTING VPS41"/>
    <property type="match status" value="1"/>
</dbReference>
<keyword evidence="3" id="KW-0863">Zinc-finger</keyword>
<dbReference type="Gene3D" id="2.130.10.10">
    <property type="entry name" value="YVTN repeat-like/Quinoprotein amine dehydrogenase"/>
    <property type="match status" value="1"/>
</dbReference>
<dbReference type="Pfam" id="PF12816">
    <property type="entry name" value="TPR_Vps8"/>
    <property type="match status" value="1"/>
</dbReference>
<dbReference type="AlphaFoldDB" id="A0A9P8NZ17"/>
<dbReference type="InterPro" id="IPR025941">
    <property type="entry name" value="Vps8_central_dom"/>
</dbReference>
<comment type="caution">
    <text evidence="5">The sequence shown here is derived from an EMBL/GenBank/DDBJ whole genome shotgun (WGS) entry which is preliminary data.</text>
</comment>
<dbReference type="SUPFAM" id="SSF50978">
    <property type="entry name" value="WD40 repeat-like"/>
    <property type="match status" value="1"/>
</dbReference>
<feature type="domain" description="RING-type" evidence="4">
    <location>
        <begin position="1150"/>
        <end position="1214"/>
    </location>
</feature>
<dbReference type="GO" id="GO:0006623">
    <property type="term" value="P:protein targeting to vacuole"/>
    <property type="evidence" value="ECO:0007669"/>
    <property type="project" value="InterPro"/>
</dbReference>
<keyword evidence="6" id="KW-1185">Reference proteome</keyword>
<dbReference type="GO" id="GO:0030897">
    <property type="term" value="C:HOPS complex"/>
    <property type="evidence" value="ECO:0007669"/>
    <property type="project" value="TreeGrafter"/>
</dbReference>
<dbReference type="EMBL" id="JAEUBE010000378">
    <property type="protein sequence ID" value="KAH3662533.1"/>
    <property type="molecule type" value="Genomic_DNA"/>
</dbReference>
<dbReference type="RefSeq" id="XP_046059622.1">
    <property type="nucleotide sequence ID" value="XM_046207003.1"/>
</dbReference>
<evidence type="ECO:0000256" key="1">
    <source>
        <dbReference type="ARBA" id="ARBA00002738"/>
    </source>
</evidence>
<dbReference type="PROSITE" id="PS50089">
    <property type="entry name" value="ZF_RING_2"/>
    <property type="match status" value="1"/>
</dbReference>
<comment type="similarity">
    <text evidence="2">Belongs to the VPS8 family.</text>
</comment>
<organism evidence="5 6">
    <name type="scientific">Ogataea philodendri</name>
    <dbReference type="NCBI Taxonomy" id="1378263"/>
    <lineage>
        <taxon>Eukaryota</taxon>
        <taxon>Fungi</taxon>
        <taxon>Dikarya</taxon>
        <taxon>Ascomycota</taxon>
        <taxon>Saccharomycotina</taxon>
        <taxon>Pichiomycetes</taxon>
        <taxon>Pichiales</taxon>
        <taxon>Pichiaceae</taxon>
        <taxon>Ogataea</taxon>
    </lineage>
</organism>
<sequence length="1216" mass="138613">MAFNLDLRLESRVAGRHGHKLACEESSDWVSSADNVKLPGNTDPIQFVTLKKITARLLESPQQIDKYGLPVCIGSCAKYLALGTARGHIFVFDYQQDLEAVISPGHSVTALAFSLDSESLASGHSNGQVHVYTLANHQSPVFSFDSQDSPISSVSFVGKRHSALLSLTDDGNLVYHQASRVFLGFATKSRTLVSNILSTAQLPIGPLPYPTDTMDVMAVMNSSGITVLSTNSAVQDHFRVGRPKMASSTATTGCIAWYPATETAGPVLAYSWANVLTLVDVVADGITNEHHAESILLRYENKRRHLCQEHIVAVHWLNSKVLIVLTASQRLICFSRETLSILNEQDVMSKHIKYRKLEHARRDFAAAATVYRSKLFVLGKYQVFFGAPRNWADELFGLLQSGQYIQALETACAQYEGNCDLILIGLPEDADERHRQMKQHILEILDVSSSYIFTDQTVLALDQAKRNDTLALFLNTAFKVCASLKTDPLIYDQLYDKYSSQGLEGVFFNVLERFIFREEIVILPPAVLRKMVARYISDERGEVLEDLICLLDLTQLDLDLTITLCREHHLNDCLVFIWNTMMEDYISPMFDAIRAIKTNSSAQYYEYIYPYISYTLTGRQYPTEKPIYYKQLETAKKNLYYVLFNGAAVSWPKGSAKLHIVSDDQVDDEPAFPYLVLLLKQDGARFFRVMNEIFEDIYLNDDEVFGFSSNFDTYELKVNRQYVVDVLMGIFGENEFSQLEKTYLSIFIARNYPKYLQFIRLSNSTLEKVIRDLCAYPNDELKDECELSLQSLLSVYRPNNSIVPLLESVGFYNALVSIYNSEHRALKLLELWCEQDSRTDAADIVERCFRLVGSNPGEKHDIEQFLAAHFAEFCVEPCSIAVTFSRHCPELNSHVLELEDSRKKYEYLRTLFELRTQEEVATTPAMELEYAECLFEFDHDKLKPFVLESTVDEKMMRFLQQNGEIETIVEIHRQRGQIEDAVDVVVQGLVSTAQRLQPGDNSQDLWKYLHLGFKVIKETDPTRSTELQQDEKLYLRLLETSVSFFVTEEGPLLDIYKRLVQDAFTSLINIKRDYSESFFRIFNTFLSRSSAKLTTLEEVRPVLSEIFQAYSHEKLIYEIVLKLVNHDIFQELHVLDAKRAGGWSLANLECEVCGKPIWGPKIGSQIYDVWQTYKISGTVPTSPELQIVVFQCRHGYHTKCLNNLGVNNECILCRDH</sequence>
<dbReference type="InterPro" id="IPR045111">
    <property type="entry name" value="Vps41/Vps8"/>
</dbReference>
<dbReference type="InterPro" id="IPR001841">
    <property type="entry name" value="Znf_RING"/>
</dbReference>
<evidence type="ECO:0000256" key="3">
    <source>
        <dbReference type="PROSITE-ProRule" id="PRU00175"/>
    </source>
</evidence>
<proteinExistence type="inferred from homology"/>
<dbReference type="Pfam" id="PF23413">
    <property type="entry name" value="zf_RING_Vps8_fungal"/>
    <property type="match status" value="1"/>
</dbReference>
<evidence type="ECO:0000259" key="4">
    <source>
        <dbReference type="PROSITE" id="PS50089"/>
    </source>
</evidence>
<dbReference type="InterPro" id="IPR059070">
    <property type="entry name" value="TPR_VPS8_2"/>
</dbReference>
<dbReference type="PANTHER" id="PTHR12616:SF8">
    <property type="entry name" value="VACUOLAR PROTEIN SORTING-ASSOCIATED PROTEIN 8 HOMOLOG"/>
    <property type="match status" value="1"/>
</dbReference>
<keyword evidence="3" id="KW-0479">Metal-binding</keyword>
<dbReference type="GeneID" id="70237749"/>
<dbReference type="InterPro" id="IPR036322">
    <property type="entry name" value="WD40_repeat_dom_sf"/>
</dbReference>
<gene>
    <name evidence="5" type="ORF">OGAPHI_005785</name>
</gene>
<dbReference type="GO" id="GO:0005770">
    <property type="term" value="C:late endosome"/>
    <property type="evidence" value="ECO:0007669"/>
    <property type="project" value="TreeGrafter"/>
</dbReference>
<evidence type="ECO:0000313" key="5">
    <source>
        <dbReference type="EMBL" id="KAH3662533.1"/>
    </source>
</evidence>
<evidence type="ECO:0000256" key="2">
    <source>
        <dbReference type="ARBA" id="ARBA00009422"/>
    </source>
</evidence>
<keyword evidence="3" id="KW-0862">Zinc</keyword>
<name>A0A9P8NZ17_9ASCO</name>
<dbReference type="Pfam" id="PF25066">
    <property type="entry name" value="TPR_VPS8_2"/>
    <property type="match status" value="1"/>
</dbReference>
<reference evidence="5" key="2">
    <citation type="submission" date="2021-01" db="EMBL/GenBank/DDBJ databases">
        <authorList>
            <person name="Schikora-Tamarit M.A."/>
        </authorList>
    </citation>
    <scope>NUCLEOTIDE SEQUENCE</scope>
    <source>
        <strain evidence="5">CBS6075</strain>
    </source>
</reference>
<dbReference type="Pfam" id="PF23410">
    <property type="entry name" value="Beta-prop_VPS8"/>
    <property type="match status" value="1"/>
</dbReference>
<protein>
    <recommendedName>
        <fullName evidence="4">RING-type domain-containing protein</fullName>
    </recommendedName>
</protein>
<dbReference type="Proteomes" id="UP000769157">
    <property type="component" value="Unassembled WGS sequence"/>
</dbReference>
<dbReference type="InterPro" id="IPR001680">
    <property type="entry name" value="WD40_rpt"/>
</dbReference>
<reference evidence="5" key="1">
    <citation type="journal article" date="2021" name="Open Biol.">
        <title>Shared evolutionary footprints suggest mitochondrial oxidative damage underlies multiple complex I losses in fungi.</title>
        <authorList>
            <person name="Schikora-Tamarit M.A."/>
            <person name="Marcet-Houben M."/>
            <person name="Nosek J."/>
            <person name="Gabaldon T."/>
        </authorList>
    </citation>
    <scope>NUCLEOTIDE SEQUENCE</scope>
    <source>
        <strain evidence="5">CBS6075</strain>
    </source>
</reference>
<comment type="function">
    <text evidence="1">May be involved in a process influencing telomere capping.</text>
</comment>